<protein>
    <submittedName>
        <fullName evidence="1">Uncharacterized protein</fullName>
    </submittedName>
</protein>
<evidence type="ECO:0000313" key="2">
    <source>
        <dbReference type="Proteomes" id="UP001200557"/>
    </source>
</evidence>
<dbReference type="Proteomes" id="UP001200557">
    <property type="component" value="Unassembled WGS sequence"/>
</dbReference>
<name>A0ABS9CW00_9RHOB</name>
<evidence type="ECO:0000313" key="1">
    <source>
        <dbReference type="EMBL" id="MCF2871121.1"/>
    </source>
</evidence>
<keyword evidence="2" id="KW-1185">Reference proteome</keyword>
<gene>
    <name evidence="1" type="ORF">L0664_08590</name>
</gene>
<proteinExistence type="predicted"/>
<reference evidence="1 2" key="1">
    <citation type="submission" date="2022-01" db="EMBL/GenBank/DDBJ databases">
        <title>Octadecabacter sp. nov., isolated from a marine alga.</title>
        <authorList>
            <person name="Jin M.S."/>
            <person name="Kim H.M."/>
            <person name="Han D.M."/>
            <person name="Jung J.J."/>
            <person name="Jeon C.O."/>
        </authorList>
    </citation>
    <scope>NUCLEOTIDE SEQUENCE [LARGE SCALE GENOMIC DNA]</scope>
    <source>
        <strain evidence="1 2">G9-8</strain>
    </source>
</reference>
<sequence>MEASQSVPDLVAVAQASAKTHYDAIEQIRAAADDAAPSGAQLADMHTQAAALAALAVDIFAVFEARMQHHFKRGPFSRKLHALLTGAGQPQLAYRIYQFYLAVNVLKHGTGASYRELSKSETHLFAVKLDSETDDAGILIDVTTPDFFDGLTAAILESYHFLER</sequence>
<dbReference type="EMBL" id="JAKGAQ010000002">
    <property type="protein sequence ID" value="MCF2871121.1"/>
    <property type="molecule type" value="Genomic_DNA"/>
</dbReference>
<accession>A0ABS9CW00</accession>
<comment type="caution">
    <text evidence="1">The sequence shown here is derived from an EMBL/GenBank/DDBJ whole genome shotgun (WGS) entry which is preliminary data.</text>
</comment>
<organism evidence="1 2">
    <name type="scientific">Octadecabacter dasysiphoniae</name>
    <dbReference type="NCBI Taxonomy" id="2909341"/>
    <lineage>
        <taxon>Bacteria</taxon>
        <taxon>Pseudomonadati</taxon>
        <taxon>Pseudomonadota</taxon>
        <taxon>Alphaproteobacteria</taxon>
        <taxon>Rhodobacterales</taxon>
        <taxon>Roseobacteraceae</taxon>
        <taxon>Octadecabacter</taxon>
    </lineage>
</organism>
<dbReference type="RefSeq" id="WP_235225240.1">
    <property type="nucleotide sequence ID" value="NZ_JAKGAQ010000002.1"/>
</dbReference>